<protein>
    <submittedName>
        <fullName evidence="1">Uncharacterized protein</fullName>
    </submittedName>
</protein>
<dbReference type="Proteomes" id="UP000286910">
    <property type="component" value="Unassembled WGS sequence"/>
</dbReference>
<sequence>DRVGGWYEAGRLSCVGGGNAYDDRPRSIYEFRDLFKPPPERYAALFQRYAEGGLRKRPVREWLDLMRTLPEEHDPGAEGG</sequence>
<reference evidence="1 2" key="1">
    <citation type="journal article" date="2019" name="Extremophiles">
        <title>Biogeography of thermophiles and predominance of Thermus scotoductus in domestic water heaters.</title>
        <authorList>
            <person name="Wilpiszeski R.L."/>
            <person name="Zhang Z."/>
            <person name="House C.H."/>
        </authorList>
    </citation>
    <scope>NUCLEOTIDE SEQUENCE [LARGE SCALE GENOMIC DNA]</scope>
    <source>
        <strain evidence="1 2">32_S32</strain>
    </source>
</reference>
<feature type="non-terminal residue" evidence="1">
    <location>
        <position position="1"/>
    </location>
</feature>
<dbReference type="RefSeq" id="WP_172958871.1">
    <property type="nucleotide sequence ID" value="NZ_PELR01000071.1"/>
</dbReference>
<comment type="caution">
    <text evidence="1">The sequence shown here is derived from an EMBL/GenBank/DDBJ whole genome shotgun (WGS) entry which is preliminary data.</text>
</comment>
<dbReference type="EMBL" id="PELR01000071">
    <property type="protein sequence ID" value="RTH05500.1"/>
    <property type="molecule type" value="Genomic_DNA"/>
</dbReference>
<organism evidence="1 2">
    <name type="scientific">Thermus scotoductus</name>
    <dbReference type="NCBI Taxonomy" id="37636"/>
    <lineage>
        <taxon>Bacteria</taxon>
        <taxon>Thermotogati</taxon>
        <taxon>Deinococcota</taxon>
        <taxon>Deinococci</taxon>
        <taxon>Thermales</taxon>
        <taxon>Thermaceae</taxon>
        <taxon>Thermus</taxon>
    </lineage>
</organism>
<accession>A0A430RDL4</accession>
<evidence type="ECO:0000313" key="1">
    <source>
        <dbReference type="EMBL" id="RTH05500.1"/>
    </source>
</evidence>
<evidence type="ECO:0000313" key="2">
    <source>
        <dbReference type="Proteomes" id="UP000286910"/>
    </source>
</evidence>
<dbReference type="AlphaFoldDB" id="A0A430RDL4"/>
<proteinExistence type="predicted"/>
<name>A0A430RDL4_THESC</name>
<gene>
    <name evidence="1" type="ORF">CSW45_03280</name>
</gene>